<accession>D8LHM5</accession>
<dbReference type="EMBL" id="FN649752">
    <property type="protein sequence ID" value="CBN79307.1"/>
    <property type="molecule type" value="Genomic_DNA"/>
</dbReference>
<feature type="region of interest" description="Disordered" evidence="1">
    <location>
        <begin position="670"/>
        <end position="699"/>
    </location>
</feature>
<dbReference type="OrthoDB" id="10376753at2759"/>
<feature type="compositionally biased region" description="Low complexity" evidence="1">
    <location>
        <begin position="247"/>
        <end position="259"/>
    </location>
</feature>
<feature type="region of interest" description="Disordered" evidence="1">
    <location>
        <begin position="894"/>
        <end position="1094"/>
    </location>
</feature>
<feature type="compositionally biased region" description="Basic and acidic residues" evidence="1">
    <location>
        <begin position="482"/>
        <end position="497"/>
    </location>
</feature>
<feature type="region of interest" description="Disordered" evidence="1">
    <location>
        <begin position="860"/>
        <end position="882"/>
    </location>
</feature>
<name>D8LHM5_ECTSI</name>
<feature type="region of interest" description="Disordered" evidence="1">
    <location>
        <begin position="519"/>
        <end position="542"/>
    </location>
</feature>
<gene>
    <name evidence="2" type="ORF">Esi_0197_0033</name>
</gene>
<dbReference type="InParanoid" id="D8LHM5"/>
<evidence type="ECO:0000313" key="3">
    <source>
        <dbReference type="Proteomes" id="UP000002630"/>
    </source>
</evidence>
<feature type="region of interest" description="Disordered" evidence="1">
    <location>
        <begin position="754"/>
        <end position="781"/>
    </location>
</feature>
<dbReference type="Proteomes" id="UP000002630">
    <property type="component" value="Linkage Group LG27"/>
</dbReference>
<dbReference type="EMBL" id="FN648372">
    <property type="protein sequence ID" value="CBN79307.1"/>
    <property type="molecule type" value="Genomic_DNA"/>
</dbReference>
<protein>
    <submittedName>
        <fullName evidence="2">Uncharacterized protein</fullName>
    </submittedName>
</protein>
<feature type="compositionally biased region" description="Acidic residues" evidence="1">
    <location>
        <begin position="1074"/>
        <end position="1088"/>
    </location>
</feature>
<feature type="compositionally biased region" description="Basic residues" evidence="1">
    <location>
        <begin position="112"/>
        <end position="124"/>
    </location>
</feature>
<feature type="compositionally biased region" description="Low complexity" evidence="1">
    <location>
        <begin position="126"/>
        <end position="144"/>
    </location>
</feature>
<feature type="region of interest" description="Disordered" evidence="1">
    <location>
        <begin position="438"/>
        <end position="506"/>
    </location>
</feature>
<reference evidence="2 3" key="1">
    <citation type="journal article" date="2010" name="Nature">
        <title>The Ectocarpus genome and the independent evolution of multicellularity in brown algae.</title>
        <authorList>
            <person name="Cock J.M."/>
            <person name="Sterck L."/>
            <person name="Rouze P."/>
            <person name="Scornet D."/>
            <person name="Allen A.E."/>
            <person name="Amoutzias G."/>
            <person name="Anthouard V."/>
            <person name="Artiguenave F."/>
            <person name="Aury J.M."/>
            <person name="Badger J.H."/>
            <person name="Beszteri B."/>
            <person name="Billiau K."/>
            <person name="Bonnet E."/>
            <person name="Bothwell J.H."/>
            <person name="Bowler C."/>
            <person name="Boyen C."/>
            <person name="Brownlee C."/>
            <person name="Carrano C.J."/>
            <person name="Charrier B."/>
            <person name="Cho G.Y."/>
            <person name="Coelho S.M."/>
            <person name="Collen J."/>
            <person name="Corre E."/>
            <person name="Da Silva C."/>
            <person name="Delage L."/>
            <person name="Delaroque N."/>
            <person name="Dittami S.M."/>
            <person name="Doulbeau S."/>
            <person name="Elias M."/>
            <person name="Farnham G."/>
            <person name="Gachon C.M."/>
            <person name="Gschloessl B."/>
            <person name="Heesch S."/>
            <person name="Jabbari K."/>
            <person name="Jubin C."/>
            <person name="Kawai H."/>
            <person name="Kimura K."/>
            <person name="Kloareg B."/>
            <person name="Kupper F.C."/>
            <person name="Lang D."/>
            <person name="Le Bail A."/>
            <person name="Leblanc C."/>
            <person name="Lerouge P."/>
            <person name="Lohr M."/>
            <person name="Lopez P.J."/>
            <person name="Martens C."/>
            <person name="Maumus F."/>
            <person name="Michel G."/>
            <person name="Miranda-Saavedra D."/>
            <person name="Morales J."/>
            <person name="Moreau H."/>
            <person name="Motomura T."/>
            <person name="Nagasato C."/>
            <person name="Napoli C.A."/>
            <person name="Nelson D.R."/>
            <person name="Nyvall-Collen P."/>
            <person name="Peters A.F."/>
            <person name="Pommier C."/>
            <person name="Potin P."/>
            <person name="Poulain J."/>
            <person name="Quesneville H."/>
            <person name="Read B."/>
            <person name="Rensing S.A."/>
            <person name="Ritter A."/>
            <person name="Rousvoal S."/>
            <person name="Samanta M."/>
            <person name="Samson G."/>
            <person name="Schroeder D.C."/>
            <person name="Segurens B."/>
            <person name="Strittmatter M."/>
            <person name="Tonon T."/>
            <person name="Tregear J.W."/>
            <person name="Valentin K."/>
            <person name="von Dassow P."/>
            <person name="Yamagishi T."/>
            <person name="Van de Peer Y."/>
            <person name="Wincker P."/>
        </authorList>
    </citation>
    <scope>NUCLEOTIDE SEQUENCE [LARGE SCALE GENOMIC DNA]</scope>
    <source>
        <strain evidence="3">Ec32 / CCAP1310/4</strain>
    </source>
</reference>
<feature type="region of interest" description="Disordered" evidence="1">
    <location>
        <begin position="101"/>
        <end position="282"/>
    </location>
</feature>
<keyword evidence="3" id="KW-1185">Reference proteome</keyword>
<feature type="region of interest" description="Disordered" evidence="1">
    <location>
        <begin position="581"/>
        <end position="611"/>
    </location>
</feature>
<feature type="compositionally biased region" description="Basic and acidic residues" evidence="1">
    <location>
        <begin position="956"/>
        <end position="969"/>
    </location>
</feature>
<evidence type="ECO:0000256" key="1">
    <source>
        <dbReference type="SAM" id="MobiDB-lite"/>
    </source>
</evidence>
<proteinExistence type="predicted"/>
<feature type="compositionally biased region" description="Low complexity" evidence="1">
    <location>
        <begin position="1062"/>
        <end position="1073"/>
    </location>
</feature>
<organism evidence="2 3">
    <name type="scientific">Ectocarpus siliculosus</name>
    <name type="common">Brown alga</name>
    <name type="synonym">Conferva siliculosa</name>
    <dbReference type="NCBI Taxonomy" id="2880"/>
    <lineage>
        <taxon>Eukaryota</taxon>
        <taxon>Sar</taxon>
        <taxon>Stramenopiles</taxon>
        <taxon>Ochrophyta</taxon>
        <taxon>PX clade</taxon>
        <taxon>Phaeophyceae</taxon>
        <taxon>Ectocarpales</taxon>
        <taxon>Ectocarpaceae</taxon>
        <taxon>Ectocarpus</taxon>
    </lineage>
</organism>
<sequence length="1110" mass="116976">MVFRWRASSSLVIAIARWEKSGPVPPRRSCLLPADDNVQQPPSPKHRVVVDLSSALVPSSIPPEYTTKYFGLVGGELGVMSKVDPLGPRPSSPGFWRATEAAVPSEATLERRHQRQARAKRRGSKTSTTADTADAAAADPASDAVGVGARATWPGDAGSPTRPPGSKDSSRHRRGEVFTAQEPPVTKPVEGPDPPPWSESKLGLLCEPSEGASTTASLASIGAEHGGSSTATSPEDWGNAVDMVPETNNSCCSVTTNTSRGGRTGPSFESKREEDDDEDDSSAFALSFVSAPWAVSDDEGSEQGPQARQTRCRLRANEIMLPSTAAGAKNTEAVQAARRLAALQGAKRGRRGRARQTRMRVRGGGGHCIVESPAKLNSKVVSILQEDGGENRRGREVGITRSPIAIDSSNDNVSTSPFKPQPELYDVWIARDFFHGKGLPTGKRVRGESEPRPPKGLKAAAAADRGSVDIPTITPASQAAKRASEDREPPSHPEQHHTRPAAAAASAGKRCAVRYVGGPEDFTGGTASGAETREGVRAGARSPQVAGKWRAGACLRLEAARVPGATAAVTGVGLETTRVDNDRIEPSLNGDGGGDAGDADDHDGHGNGPVLGREAEEIVDVSGDIVAWQAEEDEEEVDGREGMEDEDEEYFDYAKRFSWQTAAEVVKEAEAEAQARSREQRRPELRTGEVRDDMQHDTDDDAVVRQEEARRQLEVVAAAAAAAASERARVRSDHAAAVAVGRLRAPQSVFHRMHRTPSRPEMRRSVTRGRFSPGGRKLWRQSEGLCPRTGQLCLSPRRRGGGGGAGGGGGGGGGGCGGVGSGGDWIVPFSGGGALDWGEMRTTAVATRRWGSADSTTFVNRDLPTANGDTNGGGEHCNNVRDNSDLGVGALDEGNRRWGSADGTPFVNRNRPTADDDASAGGYCDVGGTDRGVGALDEGDRPWGSADGTAVHRNTRSADGDTSEGDHYDAGGSDRGARALHDEEVVKEQEGQHNELVAEQQEEQRETEECALSKSDPPHHANGKAKPHGAGGVSCCRGAETARGEEDHDDAAISMDDDGRAEPPGGEPAYAAAEPEETGGDGVEEDPDGPLSSTVRCLSYTVKIPWGGHS</sequence>
<feature type="compositionally biased region" description="Basic and acidic residues" evidence="1">
    <location>
        <begin position="975"/>
        <end position="993"/>
    </location>
</feature>
<evidence type="ECO:0000313" key="2">
    <source>
        <dbReference type="EMBL" id="CBN79307.1"/>
    </source>
</evidence>
<dbReference type="AlphaFoldDB" id="D8LHM5"/>